<proteinExistence type="predicted"/>
<accession>A0ABN7STU5</accession>
<dbReference type="Proteomes" id="UP001158576">
    <property type="component" value="Chromosome 1"/>
</dbReference>
<evidence type="ECO:0000313" key="2">
    <source>
        <dbReference type="Proteomes" id="UP001158576"/>
    </source>
</evidence>
<protein>
    <submittedName>
        <fullName evidence="1">Oidioi.mRNA.OKI2018_I69.chr1.g2763.t1.cds</fullName>
    </submittedName>
</protein>
<keyword evidence="2" id="KW-1185">Reference proteome</keyword>
<sequence length="720" mass="84156">MIENLPDCIKDGVDHFSRILGDKEERSKYSLHQVENMRQKRNYLKDFMKLKVYGWCSERYDLPVLYPLICDVFYEMANRDDSQVSIIKRDGGYMVVESMGISFRDFKNHTSPQTLEKLARSCGLDESKFKKGLYPYEWHTDPDQLERRKQFLAYPCFRSTMTIRSDKYPKEMNELIAQRHNNMDPTNILEIGYLLNLHLLIDDEVVIDACENRDKNPLMEFNTAHEYGDNIFEKICQWFTMDEEKGCLQCDPNDEQVQEFFACSPKLYVESSRRWDELEAIFNDDMSMTRFLIDYNFNDVILLEGSISSFAESYKSRLQICLHSFLSIAKLAQTISFIMYDPSVPPIYSIPPKHCDFYNKCREKLSGGITQVLHRAINLNGESEHIPAAARIAPNGKPYVKVIMLDFNSLYPQIFRSWMPCGPGIMFKKDGGRFFADGMFNQRENASIESIQWLEYCNSMTEYNGQIKHAYNHVEKKIAGYSVDGYFEDQDNIVVFEFRGCSFHYCPNLIDAHPDIPPIFDKVRIEREDVQGFITEMLTKEELDQMFPKEENAFCYNAQDYLITSAMLKHYHDKGLNYKAEATLTKGWYCGVSPKCYIMSAIDETELERAILQMDKDVNVDRLYKEVMLSENVTPFMKKSAKGCKKKIPLSFYEYLISIFGSAKKRVTKNVPQIQMDRKRDQMKTWTMERKVINPILTKRIISKDRISTTPLRRANGDFI</sequence>
<dbReference type="InterPro" id="IPR043502">
    <property type="entry name" value="DNA/RNA_pol_sf"/>
</dbReference>
<reference evidence="1 2" key="1">
    <citation type="submission" date="2021-04" db="EMBL/GenBank/DDBJ databases">
        <authorList>
            <person name="Bliznina A."/>
        </authorList>
    </citation>
    <scope>NUCLEOTIDE SEQUENCE [LARGE SCALE GENOMIC DNA]</scope>
</reference>
<dbReference type="EMBL" id="OU015566">
    <property type="protein sequence ID" value="CAG5106265.1"/>
    <property type="molecule type" value="Genomic_DNA"/>
</dbReference>
<dbReference type="SUPFAM" id="SSF56672">
    <property type="entry name" value="DNA/RNA polymerases"/>
    <property type="match status" value="1"/>
</dbReference>
<gene>
    <name evidence="1" type="ORF">OKIOD_LOCUS11528</name>
</gene>
<organism evidence="1 2">
    <name type="scientific">Oikopleura dioica</name>
    <name type="common">Tunicate</name>
    <dbReference type="NCBI Taxonomy" id="34765"/>
    <lineage>
        <taxon>Eukaryota</taxon>
        <taxon>Metazoa</taxon>
        <taxon>Chordata</taxon>
        <taxon>Tunicata</taxon>
        <taxon>Appendicularia</taxon>
        <taxon>Copelata</taxon>
        <taxon>Oikopleuridae</taxon>
        <taxon>Oikopleura</taxon>
    </lineage>
</organism>
<evidence type="ECO:0000313" key="1">
    <source>
        <dbReference type="EMBL" id="CAG5106265.1"/>
    </source>
</evidence>
<name>A0ABN7STU5_OIKDI</name>